<keyword evidence="6" id="KW-0808">Transferase</keyword>
<dbReference type="InterPro" id="IPR036097">
    <property type="entry name" value="HisK_dim/P_sf"/>
</dbReference>
<feature type="transmembrane region" description="Helical" evidence="14">
    <location>
        <begin position="339"/>
        <end position="358"/>
    </location>
</feature>
<feature type="transmembrane region" description="Helical" evidence="14">
    <location>
        <begin position="281"/>
        <end position="302"/>
    </location>
</feature>
<evidence type="ECO:0000313" key="16">
    <source>
        <dbReference type="EMBL" id="MCQ4637992.1"/>
    </source>
</evidence>
<evidence type="ECO:0000256" key="4">
    <source>
        <dbReference type="ARBA" id="ARBA00022475"/>
    </source>
</evidence>
<evidence type="ECO:0000256" key="14">
    <source>
        <dbReference type="SAM" id="Phobius"/>
    </source>
</evidence>
<name>A0ABT1RS47_9FIRM</name>
<accession>A0ABT1RS47</accession>
<evidence type="ECO:0000256" key="7">
    <source>
        <dbReference type="ARBA" id="ARBA00022692"/>
    </source>
</evidence>
<dbReference type="PROSITE" id="PS50109">
    <property type="entry name" value="HIS_KIN"/>
    <property type="match status" value="1"/>
</dbReference>
<proteinExistence type="predicted"/>
<evidence type="ECO:0000256" key="12">
    <source>
        <dbReference type="ARBA" id="ARBA00023012"/>
    </source>
</evidence>
<evidence type="ECO:0000256" key="1">
    <source>
        <dbReference type="ARBA" id="ARBA00000085"/>
    </source>
</evidence>
<dbReference type="Gene3D" id="1.10.287.130">
    <property type="match status" value="1"/>
</dbReference>
<evidence type="ECO:0000256" key="13">
    <source>
        <dbReference type="ARBA" id="ARBA00023136"/>
    </source>
</evidence>
<comment type="catalytic activity">
    <reaction evidence="1">
        <text>ATP + protein L-histidine = ADP + protein N-phospho-L-histidine.</text>
        <dbReference type="EC" id="2.7.13.3"/>
    </reaction>
</comment>
<dbReference type="EC" id="2.7.13.3" evidence="3"/>
<dbReference type="InterPro" id="IPR003661">
    <property type="entry name" value="HisK_dim/P_dom"/>
</dbReference>
<dbReference type="RefSeq" id="WP_256133183.1">
    <property type="nucleotide sequence ID" value="NZ_JANFXK010000018.1"/>
</dbReference>
<dbReference type="SUPFAM" id="SSF55874">
    <property type="entry name" value="ATPase domain of HSP90 chaperone/DNA topoisomerase II/histidine kinase"/>
    <property type="match status" value="1"/>
</dbReference>
<dbReference type="Pfam" id="PF02518">
    <property type="entry name" value="HATPase_c"/>
    <property type="match status" value="1"/>
</dbReference>
<keyword evidence="5" id="KW-0597">Phosphoprotein</keyword>
<evidence type="ECO:0000256" key="10">
    <source>
        <dbReference type="ARBA" id="ARBA00022840"/>
    </source>
</evidence>
<reference evidence="16 17" key="1">
    <citation type="submission" date="2022-06" db="EMBL/GenBank/DDBJ databases">
        <title>Isolation of gut microbiota from human fecal samples.</title>
        <authorList>
            <person name="Pamer E.G."/>
            <person name="Barat B."/>
            <person name="Waligurski E."/>
            <person name="Medina S."/>
            <person name="Paddock L."/>
            <person name="Mostad J."/>
        </authorList>
    </citation>
    <scope>NUCLEOTIDE SEQUENCE [LARGE SCALE GENOMIC DNA]</scope>
    <source>
        <strain evidence="16 17">SL.3.17</strain>
    </source>
</reference>
<dbReference type="InterPro" id="IPR005467">
    <property type="entry name" value="His_kinase_dom"/>
</dbReference>
<evidence type="ECO:0000256" key="8">
    <source>
        <dbReference type="ARBA" id="ARBA00022741"/>
    </source>
</evidence>
<dbReference type="SMART" id="SM00387">
    <property type="entry name" value="HATPase_c"/>
    <property type="match status" value="1"/>
</dbReference>
<comment type="subcellular location">
    <subcellularLocation>
        <location evidence="2">Cell membrane</location>
        <topology evidence="2">Multi-pass membrane protein</topology>
    </subcellularLocation>
</comment>
<keyword evidence="17" id="KW-1185">Reference proteome</keyword>
<dbReference type="InterPro" id="IPR050398">
    <property type="entry name" value="HssS/ArlS-like"/>
</dbReference>
<dbReference type="PANTHER" id="PTHR45528:SF1">
    <property type="entry name" value="SENSOR HISTIDINE KINASE CPXA"/>
    <property type="match status" value="1"/>
</dbReference>
<keyword evidence="13 14" id="KW-0472">Membrane</keyword>
<dbReference type="CDD" id="cd00082">
    <property type="entry name" value="HisKA"/>
    <property type="match status" value="1"/>
</dbReference>
<feature type="transmembrane region" description="Helical" evidence="14">
    <location>
        <begin position="12"/>
        <end position="34"/>
    </location>
</feature>
<keyword evidence="10" id="KW-0067">ATP-binding</keyword>
<keyword evidence="11 14" id="KW-1133">Transmembrane helix</keyword>
<keyword evidence="4" id="KW-1003">Cell membrane</keyword>
<evidence type="ECO:0000256" key="11">
    <source>
        <dbReference type="ARBA" id="ARBA00022989"/>
    </source>
</evidence>
<keyword evidence="8" id="KW-0547">Nucleotide-binding</keyword>
<dbReference type="Pfam" id="PF00512">
    <property type="entry name" value="HisKA"/>
    <property type="match status" value="1"/>
</dbReference>
<sequence length="660" mass="73318">MEKLKKSLVAKITAYILLLACVTMAVFSAAVVLFNEERGWYSKDAETVEKEIYHEAANKASLSLIDQIYSLSSLTEPDAEDYYPEEYGTGELTAEEEKAIEAEAQAKDKADELAAIAELKEKAPENGKENADFGYIVSFDNAKTQEAILIWQANADLKTTEGVYSESFYHEGGSGSYKVEIFLRSSAANAAVPAEVASSFSSCRKMYEHRTQALIACILCLLAAIVFFIYLMVSAGWKNEERRSCGVAKLPLDLMAAAGVILIFAVGINMAGVLSSGSAILIALAVLPMTAVVVGYLLLFAVELKEGVWWKHTVLNRLLHFLNWIIRKKINPLLRQLPLVWKTGVVLAAFLLLNLMAISGGGPAVWLLSVIVLSVAVLYIALGCKRLAEGGKRLAEGDLDYQIDKNGLLWDLAQHADNLNSIGKGMSRAVEERLKSERFKSELITNVSHDIKTPLTSIINYVDFLKKEELDNEKAKEYVEVLDRQSGRLKKLIEDLVDASKAATGNVKLDLVPCQVGVLMTQTMGEYKEKAEESDLNFIMKLPEKELEIMADGRRMWRIFDNLLNNICKYSQPGTRVYLSLEEKDGKAVITYRNTSRYELNISEEELMERFVRGDSSRHTEGSGLGLSIARNLVELQGGTFNIFIDGDLFKVVMNFDLID</sequence>
<dbReference type="Gene3D" id="3.30.565.10">
    <property type="entry name" value="Histidine kinase-like ATPase, C-terminal domain"/>
    <property type="match status" value="1"/>
</dbReference>
<dbReference type="InterPro" id="IPR036890">
    <property type="entry name" value="HATPase_C_sf"/>
</dbReference>
<gene>
    <name evidence="16" type="ORF">NE619_14745</name>
</gene>
<feature type="transmembrane region" description="Helical" evidence="14">
    <location>
        <begin position="254"/>
        <end position="274"/>
    </location>
</feature>
<feature type="transmembrane region" description="Helical" evidence="14">
    <location>
        <begin position="213"/>
        <end position="234"/>
    </location>
</feature>
<dbReference type="GO" id="GO:0016301">
    <property type="term" value="F:kinase activity"/>
    <property type="evidence" value="ECO:0007669"/>
    <property type="project" value="UniProtKB-KW"/>
</dbReference>
<evidence type="ECO:0000313" key="17">
    <source>
        <dbReference type="Proteomes" id="UP001524502"/>
    </source>
</evidence>
<evidence type="ECO:0000256" key="9">
    <source>
        <dbReference type="ARBA" id="ARBA00022777"/>
    </source>
</evidence>
<evidence type="ECO:0000259" key="15">
    <source>
        <dbReference type="PROSITE" id="PS50109"/>
    </source>
</evidence>
<dbReference type="InterPro" id="IPR003594">
    <property type="entry name" value="HATPase_dom"/>
</dbReference>
<organism evidence="16 17">
    <name type="scientific">Anaerovorax odorimutans</name>
    <dbReference type="NCBI Taxonomy" id="109327"/>
    <lineage>
        <taxon>Bacteria</taxon>
        <taxon>Bacillati</taxon>
        <taxon>Bacillota</taxon>
        <taxon>Clostridia</taxon>
        <taxon>Peptostreptococcales</taxon>
        <taxon>Anaerovoracaceae</taxon>
        <taxon>Anaerovorax</taxon>
    </lineage>
</organism>
<dbReference type="PANTHER" id="PTHR45528">
    <property type="entry name" value="SENSOR HISTIDINE KINASE CPXA"/>
    <property type="match status" value="1"/>
</dbReference>
<evidence type="ECO:0000256" key="6">
    <source>
        <dbReference type="ARBA" id="ARBA00022679"/>
    </source>
</evidence>
<dbReference type="Proteomes" id="UP001524502">
    <property type="component" value="Unassembled WGS sequence"/>
</dbReference>
<feature type="domain" description="Histidine kinase" evidence="15">
    <location>
        <begin position="446"/>
        <end position="643"/>
    </location>
</feature>
<comment type="caution">
    <text evidence="16">The sequence shown here is derived from an EMBL/GenBank/DDBJ whole genome shotgun (WGS) entry which is preliminary data.</text>
</comment>
<evidence type="ECO:0000256" key="5">
    <source>
        <dbReference type="ARBA" id="ARBA00022553"/>
    </source>
</evidence>
<evidence type="ECO:0000256" key="2">
    <source>
        <dbReference type="ARBA" id="ARBA00004651"/>
    </source>
</evidence>
<protein>
    <recommendedName>
        <fullName evidence="3">histidine kinase</fullName>
        <ecNumber evidence="3">2.7.13.3</ecNumber>
    </recommendedName>
</protein>
<dbReference type="EMBL" id="JANFXK010000018">
    <property type="protein sequence ID" value="MCQ4637992.1"/>
    <property type="molecule type" value="Genomic_DNA"/>
</dbReference>
<keyword evidence="9 16" id="KW-0418">Kinase</keyword>
<keyword evidence="7 14" id="KW-0812">Transmembrane</keyword>
<dbReference type="SUPFAM" id="SSF47384">
    <property type="entry name" value="Homodimeric domain of signal transducing histidine kinase"/>
    <property type="match status" value="1"/>
</dbReference>
<keyword evidence="12" id="KW-0902">Two-component regulatory system</keyword>
<dbReference type="SMART" id="SM00388">
    <property type="entry name" value="HisKA"/>
    <property type="match status" value="1"/>
</dbReference>
<evidence type="ECO:0000256" key="3">
    <source>
        <dbReference type="ARBA" id="ARBA00012438"/>
    </source>
</evidence>
<feature type="transmembrane region" description="Helical" evidence="14">
    <location>
        <begin position="364"/>
        <end position="384"/>
    </location>
</feature>